<dbReference type="Pfam" id="PF08245">
    <property type="entry name" value="Mur_ligase_M"/>
    <property type="match status" value="1"/>
</dbReference>
<dbReference type="Gene3D" id="3.40.1190.10">
    <property type="entry name" value="Mur-like, catalytic domain"/>
    <property type="match status" value="1"/>
</dbReference>
<dbReference type="HAMAP" id="MF_00208">
    <property type="entry name" value="MurE"/>
    <property type="match status" value="1"/>
</dbReference>
<evidence type="ECO:0000259" key="11">
    <source>
        <dbReference type="Pfam" id="PF08245"/>
    </source>
</evidence>
<feature type="binding site" evidence="7">
    <location>
        <begin position="111"/>
        <end position="117"/>
    </location>
    <ligand>
        <name>ATP</name>
        <dbReference type="ChEBI" id="CHEBI:30616"/>
    </ligand>
</feature>
<keyword evidence="2 7" id="KW-0132">Cell division</keyword>
<dbReference type="Pfam" id="PF01225">
    <property type="entry name" value="Mur_ligase"/>
    <property type="match status" value="1"/>
</dbReference>
<dbReference type="InterPro" id="IPR036565">
    <property type="entry name" value="Mur-like_cat_sf"/>
</dbReference>
<dbReference type="InterPro" id="IPR035911">
    <property type="entry name" value="MurE/MurF_N"/>
</dbReference>
<keyword evidence="7" id="KW-0547">Nucleotide-binding</keyword>
<keyword evidence="4 7" id="KW-0573">Peptidoglycan synthesis</keyword>
<evidence type="ECO:0000259" key="9">
    <source>
        <dbReference type="Pfam" id="PF01225"/>
    </source>
</evidence>
<dbReference type="SUPFAM" id="SSF53623">
    <property type="entry name" value="MurD-like peptide ligases, catalytic domain"/>
    <property type="match status" value="1"/>
</dbReference>
<comment type="caution">
    <text evidence="12">The sequence shown here is derived from an EMBL/GenBank/DDBJ whole genome shotgun (WGS) entry which is preliminary data.</text>
</comment>
<evidence type="ECO:0000313" key="12">
    <source>
        <dbReference type="EMBL" id="MBJ7609943.1"/>
    </source>
</evidence>
<feature type="binding site" evidence="7">
    <location>
        <position position="31"/>
    </location>
    <ligand>
        <name>UDP-N-acetyl-alpha-D-muramoyl-L-alanyl-D-glutamate</name>
        <dbReference type="ChEBI" id="CHEBI:83900"/>
    </ligand>
</feature>
<gene>
    <name evidence="7" type="primary">murE</name>
    <name evidence="12" type="ORF">JF887_11025</name>
</gene>
<keyword evidence="3 7" id="KW-0133">Cell shape</keyword>
<proteinExistence type="inferred from homology"/>
<keyword evidence="6 7" id="KW-0961">Cell wall biogenesis/degradation</keyword>
<feature type="binding site" evidence="7">
    <location>
        <begin position="155"/>
        <end position="156"/>
    </location>
    <ligand>
        <name>UDP-N-acetyl-alpha-D-muramoyl-L-alanyl-D-glutamate</name>
        <dbReference type="ChEBI" id="CHEBI:83900"/>
    </ligand>
</feature>
<keyword evidence="7" id="KW-0460">Magnesium</keyword>
<dbReference type="EC" id="6.3.2.-" evidence="7"/>
<evidence type="ECO:0000313" key="13">
    <source>
        <dbReference type="Proteomes" id="UP000614410"/>
    </source>
</evidence>
<comment type="subcellular location">
    <subcellularLocation>
        <location evidence="7 8">Cytoplasm</location>
    </subcellularLocation>
</comment>
<comment type="PTM">
    <text evidence="7">Carboxylation is probably crucial for Mg(2+) binding and, consequently, for the gamma-phosphate positioning of ATP.</text>
</comment>
<feature type="domain" description="Mur ligase C-terminal" evidence="10">
    <location>
        <begin position="337"/>
        <end position="468"/>
    </location>
</feature>
<comment type="similarity">
    <text evidence="1 7">Belongs to the MurCDEF family. MurE subfamily.</text>
</comment>
<dbReference type="PANTHER" id="PTHR23135">
    <property type="entry name" value="MUR LIGASE FAMILY MEMBER"/>
    <property type="match status" value="1"/>
</dbReference>
<dbReference type="NCBIfam" id="NF001126">
    <property type="entry name" value="PRK00139.1-4"/>
    <property type="match status" value="1"/>
</dbReference>
<keyword evidence="7" id="KW-0963">Cytoplasm</keyword>
<dbReference type="InterPro" id="IPR005761">
    <property type="entry name" value="UDP-N-AcMur-Glu-dNH2Pim_ligase"/>
</dbReference>
<evidence type="ECO:0000256" key="1">
    <source>
        <dbReference type="ARBA" id="ARBA00005898"/>
    </source>
</evidence>
<feature type="binding site" evidence="7">
    <location>
        <position position="182"/>
    </location>
    <ligand>
        <name>UDP-N-acetyl-alpha-D-muramoyl-L-alanyl-D-glutamate</name>
        <dbReference type="ChEBI" id="CHEBI:83900"/>
    </ligand>
</feature>
<dbReference type="PANTHER" id="PTHR23135:SF4">
    <property type="entry name" value="UDP-N-ACETYLMURAMOYL-L-ALANYL-D-GLUTAMATE--2,6-DIAMINOPIMELATE LIGASE MURE HOMOLOG, CHLOROPLASTIC"/>
    <property type="match status" value="1"/>
</dbReference>
<evidence type="ECO:0000256" key="5">
    <source>
        <dbReference type="ARBA" id="ARBA00023306"/>
    </source>
</evidence>
<keyword evidence="5 7" id="KW-0131">Cell cycle</keyword>
<dbReference type="GO" id="GO:0008360">
    <property type="term" value="P:regulation of cell shape"/>
    <property type="evidence" value="ECO:0007669"/>
    <property type="project" value="UniProtKB-KW"/>
</dbReference>
<evidence type="ECO:0000256" key="3">
    <source>
        <dbReference type="ARBA" id="ARBA00022960"/>
    </source>
</evidence>
<evidence type="ECO:0000259" key="10">
    <source>
        <dbReference type="Pfam" id="PF02875"/>
    </source>
</evidence>
<keyword evidence="7" id="KW-0067">ATP-binding</keyword>
<dbReference type="GO" id="GO:0005524">
    <property type="term" value="F:ATP binding"/>
    <property type="evidence" value="ECO:0007669"/>
    <property type="project" value="UniProtKB-UniRule"/>
</dbReference>
<evidence type="ECO:0000256" key="4">
    <source>
        <dbReference type="ARBA" id="ARBA00022984"/>
    </source>
</evidence>
<comment type="caution">
    <text evidence="7">Lacks conserved residue(s) required for the propagation of feature annotation.</text>
</comment>
<comment type="cofactor">
    <cofactor evidence="7">
        <name>Mg(2+)</name>
        <dbReference type="ChEBI" id="CHEBI:18420"/>
    </cofactor>
</comment>
<evidence type="ECO:0000256" key="8">
    <source>
        <dbReference type="RuleBase" id="RU004135"/>
    </source>
</evidence>
<dbReference type="Gene3D" id="3.40.1390.10">
    <property type="entry name" value="MurE/MurF, N-terminal domain"/>
    <property type="match status" value="1"/>
</dbReference>
<dbReference type="GO" id="GO:0071555">
    <property type="term" value="P:cell wall organization"/>
    <property type="evidence" value="ECO:0007669"/>
    <property type="project" value="UniProtKB-KW"/>
</dbReference>
<dbReference type="AlphaFoldDB" id="A0A934KEQ1"/>
<dbReference type="Gene3D" id="3.90.190.20">
    <property type="entry name" value="Mur ligase, C-terminal domain"/>
    <property type="match status" value="1"/>
</dbReference>
<feature type="binding site" evidence="7">
    <location>
        <position position="190"/>
    </location>
    <ligand>
        <name>UDP-N-acetyl-alpha-D-muramoyl-L-alanyl-D-glutamate</name>
        <dbReference type="ChEBI" id="CHEBI:83900"/>
    </ligand>
</feature>
<evidence type="ECO:0000256" key="6">
    <source>
        <dbReference type="ARBA" id="ARBA00023316"/>
    </source>
</evidence>
<keyword evidence="7 12" id="KW-0436">Ligase</keyword>
<feature type="domain" description="Mur ligase central" evidence="11">
    <location>
        <begin position="109"/>
        <end position="315"/>
    </location>
</feature>
<name>A0A934KEQ1_9BACT</name>
<dbReference type="InterPro" id="IPR004101">
    <property type="entry name" value="Mur_ligase_C"/>
</dbReference>
<dbReference type="NCBIfam" id="TIGR01085">
    <property type="entry name" value="murE"/>
    <property type="match status" value="1"/>
</dbReference>
<accession>A0A934KEQ1</accession>
<comment type="function">
    <text evidence="7">Catalyzes the addition of an amino acid to the nucleotide precursor UDP-N-acetylmuramoyl-L-alanyl-D-glutamate (UMAG) in the biosynthesis of bacterial cell-wall peptidoglycan.</text>
</comment>
<dbReference type="InterPro" id="IPR000713">
    <property type="entry name" value="Mur_ligase_N"/>
</dbReference>
<evidence type="ECO:0000256" key="2">
    <source>
        <dbReference type="ARBA" id="ARBA00022618"/>
    </source>
</evidence>
<evidence type="ECO:0000256" key="7">
    <source>
        <dbReference type="HAMAP-Rule" id="MF_00208"/>
    </source>
</evidence>
<dbReference type="EMBL" id="JAEKNN010000053">
    <property type="protein sequence ID" value="MBJ7609943.1"/>
    <property type="molecule type" value="Genomic_DNA"/>
</dbReference>
<dbReference type="GO" id="GO:0000287">
    <property type="term" value="F:magnesium ion binding"/>
    <property type="evidence" value="ECO:0007669"/>
    <property type="project" value="UniProtKB-UniRule"/>
</dbReference>
<dbReference type="GO" id="GO:0051301">
    <property type="term" value="P:cell division"/>
    <property type="evidence" value="ECO:0007669"/>
    <property type="project" value="UniProtKB-KW"/>
</dbReference>
<dbReference type="SUPFAM" id="SSF53244">
    <property type="entry name" value="MurD-like peptide ligases, peptide-binding domain"/>
    <property type="match status" value="1"/>
</dbReference>
<feature type="domain" description="Mur ligase N-terminal catalytic" evidence="9">
    <location>
        <begin position="24"/>
        <end position="95"/>
    </location>
</feature>
<dbReference type="Proteomes" id="UP000614410">
    <property type="component" value="Unassembled WGS sequence"/>
</dbReference>
<comment type="pathway">
    <text evidence="7 8">Cell wall biogenesis; peptidoglycan biosynthesis.</text>
</comment>
<dbReference type="InterPro" id="IPR036615">
    <property type="entry name" value="Mur_ligase_C_dom_sf"/>
</dbReference>
<dbReference type="GO" id="GO:0009252">
    <property type="term" value="P:peptidoglycan biosynthetic process"/>
    <property type="evidence" value="ECO:0007669"/>
    <property type="project" value="UniProtKB-UniRule"/>
</dbReference>
<dbReference type="SUPFAM" id="SSF63418">
    <property type="entry name" value="MurE/MurF N-terminal domain"/>
    <property type="match status" value="1"/>
</dbReference>
<reference evidence="12 13" key="1">
    <citation type="submission" date="2020-10" db="EMBL/GenBank/DDBJ databases">
        <title>Ca. Dormibacterota MAGs.</title>
        <authorList>
            <person name="Montgomery K."/>
        </authorList>
    </citation>
    <scope>NUCLEOTIDE SEQUENCE [LARGE SCALE GENOMIC DNA]</scope>
    <source>
        <strain evidence="12">Mitchell_Peninsula_5</strain>
    </source>
</reference>
<dbReference type="GO" id="GO:0016881">
    <property type="term" value="F:acid-amino acid ligase activity"/>
    <property type="evidence" value="ECO:0007669"/>
    <property type="project" value="UniProtKB-UniRule"/>
</dbReference>
<protein>
    <recommendedName>
        <fullName evidence="7">UDP-N-acetylmuramyl-tripeptide synthetase</fullName>
        <ecNumber evidence="7">6.3.2.-</ecNumber>
    </recommendedName>
    <alternativeName>
        <fullName evidence="7">UDP-MurNAc-tripeptide synthetase</fullName>
    </alternativeName>
</protein>
<dbReference type="Pfam" id="PF02875">
    <property type="entry name" value="Mur_ligase_C"/>
    <property type="match status" value="1"/>
</dbReference>
<organism evidence="12 13">
    <name type="scientific">Candidatus Amunia macphersoniae</name>
    <dbReference type="NCBI Taxonomy" id="3127014"/>
    <lineage>
        <taxon>Bacteria</taxon>
        <taxon>Bacillati</taxon>
        <taxon>Candidatus Dormiibacterota</taxon>
        <taxon>Candidatus Dormibacteria</taxon>
        <taxon>Candidatus Aeolococcales</taxon>
        <taxon>Candidatus Aeolococcaceae</taxon>
        <taxon>Candidatus Amunia</taxon>
    </lineage>
</organism>
<dbReference type="GO" id="GO:0005737">
    <property type="term" value="C:cytoplasm"/>
    <property type="evidence" value="ECO:0007669"/>
    <property type="project" value="UniProtKB-SubCell"/>
</dbReference>
<sequence length="497" mass="52238">MIALADLLSAAGITPTAPVANVLVSGIVHDSREVLPGSLFVAVTGRRQDGHGHAAAAAAAGAIAVLAEHEVNPSPGVPVVVVDNSRIALSALAAAWFHHPSRAMTVAGITGTDGKTTTSTMLWAAWQAAALHAGEISTVDFREGDTVTANTTRLTTMEALETQRRLAGLRDAGCTHVALETSSHALEMHRVDDVEYRAAVYTRITSEHLDVHRDREGYLTAKARLLGLVSAREDGLAVLDRDDDFAYPRLSVMGVASRLTYSVADPRADLMAEAVTSGPEGVRLRARTPWGDAEMQLHLAGRFNAANALAALATACATGARFDSAVAGIASLERVDGRMERIDLGQPFGVVIDYAHTTDALEKVLIELRLATQGRLWVVFGSAGERDVEKRAAMGEAAGRLADVVVVTDEDPRSEDRLSICEQIAAAAERAGARRGDSLHVIPDRAEAIGRAVGAAAAGDMILCAGKGHESSILTATGSLPWSERATVEAAVRARLG</sequence>
<dbReference type="InterPro" id="IPR013221">
    <property type="entry name" value="Mur_ligase_cen"/>
</dbReference>
<feature type="modified residue" description="N6-carboxylysine" evidence="7">
    <location>
        <position position="222"/>
    </location>
</feature>